<keyword evidence="4" id="KW-1185">Reference proteome</keyword>
<dbReference type="SUPFAM" id="SSF143120">
    <property type="entry name" value="YefM-like"/>
    <property type="match status" value="1"/>
</dbReference>
<organism evidence="3 4">
    <name type="scientific">Sphaerisporangium dianthi</name>
    <dbReference type="NCBI Taxonomy" id="1436120"/>
    <lineage>
        <taxon>Bacteria</taxon>
        <taxon>Bacillati</taxon>
        <taxon>Actinomycetota</taxon>
        <taxon>Actinomycetes</taxon>
        <taxon>Streptosporangiales</taxon>
        <taxon>Streptosporangiaceae</taxon>
        <taxon>Sphaerisporangium</taxon>
    </lineage>
</organism>
<reference evidence="4" key="1">
    <citation type="journal article" date="2019" name="Int. J. Syst. Evol. Microbiol.">
        <title>The Global Catalogue of Microorganisms (GCM) 10K type strain sequencing project: providing services to taxonomists for standard genome sequencing and annotation.</title>
        <authorList>
            <consortium name="The Broad Institute Genomics Platform"/>
            <consortium name="The Broad Institute Genome Sequencing Center for Infectious Disease"/>
            <person name="Wu L."/>
            <person name="Ma J."/>
        </authorList>
    </citation>
    <scope>NUCLEOTIDE SEQUENCE [LARGE SCALE GENOMIC DNA]</scope>
    <source>
        <strain evidence="4">CGMCC 4.7132</strain>
    </source>
</reference>
<accession>A0ABV9CB84</accession>
<dbReference type="RefSeq" id="WP_380837428.1">
    <property type="nucleotide sequence ID" value="NZ_JBHSFP010000002.1"/>
</dbReference>
<comment type="function">
    <text evidence="2">Antitoxin component of a type II toxin-antitoxin (TA) system.</text>
</comment>
<protein>
    <recommendedName>
        <fullName evidence="2">Antitoxin</fullName>
    </recommendedName>
</protein>
<name>A0ABV9CB84_9ACTN</name>
<dbReference type="Gene3D" id="3.40.1620.10">
    <property type="entry name" value="YefM-like domain"/>
    <property type="match status" value="1"/>
</dbReference>
<comment type="similarity">
    <text evidence="1 2">Belongs to the phD/YefM antitoxin family.</text>
</comment>
<dbReference type="Pfam" id="PF02604">
    <property type="entry name" value="PhdYeFM_antitox"/>
    <property type="match status" value="1"/>
</dbReference>
<dbReference type="NCBIfam" id="TIGR01552">
    <property type="entry name" value="phd_fam"/>
    <property type="match status" value="1"/>
</dbReference>
<evidence type="ECO:0000313" key="3">
    <source>
        <dbReference type="EMBL" id="MFC4530080.1"/>
    </source>
</evidence>
<evidence type="ECO:0000313" key="4">
    <source>
        <dbReference type="Proteomes" id="UP001596004"/>
    </source>
</evidence>
<dbReference type="InterPro" id="IPR006442">
    <property type="entry name" value="Antitoxin_Phd/YefM"/>
</dbReference>
<proteinExistence type="inferred from homology"/>
<gene>
    <name evidence="3" type="ORF">ACFO60_04835</name>
</gene>
<sequence>MKVMTATEASRSFAAVLDEAERGETIVVTRGGKQIAVIGPAPTAPGRMVKAFLARSAGTLDADFASDVAAAREAVDDEMRSLWPDA</sequence>
<evidence type="ECO:0000256" key="1">
    <source>
        <dbReference type="ARBA" id="ARBA00009981"/>
    </source>
</evidence>
<dbReference type="EMBL" id="JBHSFP010000002">
    <property type="protein sequence ID" value="MFC4530080.1"/>
    <property type="molecule type" value="Genomic_DNA"/>
</dbReference>
<dbReference type="Proteomes" id="UP001596004">
    <property type="component" value="Unassembled WGS sequence"/>
</dbReference>
<evidence type="ECO:0000256" key="2">
    <source>
        <dbReference type="RuleBase" id="RU362080"/>
    </source>
</evidence>
<comment type="caution">
    <text evidence="3">The sequence shown here is derived from an EMBL/GenBank/DDBJ whole genome shotgun (WGS) entry which is preliminary data.</text>
</comment>
<dbReference type="InterPro" id="IPR036165">
    <property type="entry name" value="YefM-like_sf"/>
</dbReference>